<dbReference type="EMBL" id="PFMR01000220">
    <property type="protein sequence ID" value="PIZ15997.1"/>
    <property type="molecule type" value="Genomic_DNA"/>
</dbReference>
<accession>A0A2M7S901</accession>
<evidence type="ECO:0000256" key="7">
    <source>
        <dbReference type="SAM" id="Phobius"/>
    </source>
</evidence>
<evidence type="ECO:0000256" key="1">
    <source>
        <dbReference type="ARBA" id="ARBA00004651"/>
    </source>
</evidence>
<organism evidence="8 9">
    <name type="scientific">Candidatus Desantisbacteria bacterium CG_4_10_14_0_8_um_filter_48_22</name>
    <dbReference type="NCBI Taxonomy" id="1974543"/>
    <lineage>
        <taxon>Bacteria</taxon>
        <taxon>Candidatus Desantisiibacteriota</taxon>
    </lineage>
</organism>
<evidence type="ECO:0000256" key="4">
    <source>
        <dbReference type="ARBA" id="ARBA00022692"/>
    </source>
</evidence>
<dbReference type="InterPro" id="IPR050601">
    <property type="entry name" value="CPA3_antiporter_subunitC"/>
</dbReference>
<evidence type="ECO:0000256" key="2">
    <source>
        <dbReference type="ARBA" id="ARBA00010388"/>
    </source>
</evidence>
<feature type="transmembrane region" description="Helical" evidence="7">
    <location>
        <begin position="76"/>
        <end position="100"/>
    </location>
</feature>
<evidence type="ECO:0000256" key="6">
    <source>
        <dbReference type="ARBA" id="ARBA00023136"/>
    </source>
</evidence>
<evidence type="ECO:0000256" key="3">
    <source>
        <dbReference type="ARBA" id="ARBA00022475"/>
    </source>
</evidence>
<name>A0A2M7S901_9BACT</name>
<evidence type="ECO:0000313" key="9">
    <source>
        <dbReference type="Proteomes" id="UP000229307"/>
    </source>
</evidence>
<dbReference type="Pfam" id="PF00420">
    <property type="entry name" value="Oxidored_q2"/>
    <property type="match status" value="1"/>
</dbReference>
<dbReference type="PANTHER" id="PTHR34583">
    <property type="entry name" value="ANTIPORTER SUBUNIT MNHC2-RELATED"/>
    <property type="match status" value="1"/>
</dbReference>
<comment type="subcellular location">
    <subcellularLocation>
        <location evidence="1">Cell membrane</location>
        <topology evidence="1">Multi-pass membrane protein</topology>
    </subcellularLocation>
</comment>
<keyword evidence="6 7" id="KW-0472">Membrane</keyword>
<protein>
    <submittedName>
        <fullName evidence="8">Cation:proton antiporter</fullName>
    </submittedName>
</protein>
<keyword evidence="4 7" id="KW-0812">Transmembrane</keyword>
<dbReference type="InterPro" id="IPR039428">
    <property type="entry name" value="NUOK/Mnh_C1-like"/>
</dbReference>
<reference evidence="9" key="1">
    <citation type="submission" date="2017-09" db="EMBL/GenBank/DDBJ databases">
        <title>Depth-based differentiation of microbial function through sediment-hosted aquifers and enrichment of novel symbionts in the deep terrestrial subsurface.</title>
        <authorList>
            <person name="Probst A.J."/>
            <person name="Ladd B."/>
            <person name="Jarett J.K."/>
            <person name="Geller-Mcgrath D.E."/>
            <person name="Sieber C.M.K."/>
            <person name="Emerson J.B."/>
            <person name="Anantharaman K."/>
            <person name="Thomas B.C."/>
            <person name="Malmstrom R."/>
            <person name="Stieglmeier M."/>
            <person name="Klingl A."/>
            <person name="Woyke T."/>
            <person name="Ryan C.M."/>
            <person name="Banfield J.F."/>
        </authorList>
    </citation>
    <scope>NUCLEOTIDE SEQUENCE [LARGE SCALE GENOMIC DNA]</scope>
</reference>
<keyword evidence="5 7" id="KW-1133">Transmembrane helix</keyword>
<sequence length="116" mass="12904">MLIYVLCMILFAIGIYGIVVKKNLVKIIISFCILDYAVNLFFILIGYKKDGIAPIMMPGQDKAQFVAQTVDPLPQALVLTSIVIGLGITILMVAIAIRLYDKYGTFDVMKMRKLKG</sequence>
<dbReference type="Proteomes" id="UP000229307">
    <property type="component" value="Unassembled WGS sequence"/>
</dbReference>
<dbReference type="PANTHER" id="PTHR34583:SF2">
    <property type="entry name" value="ANTIPORTER SUBUNIT MNHC2-RELATED"/>
    <property type="match status" value="1"/>
</dbReference>
<dbReference type="Gene3D" id="1.10.287.3510">
    <property type="match status" value="1"/>
</dbReference>
<gene>
    <name evidence="8" type="ORF">COY52_08380</name>
</gene>
<evidence type="ECO:0000313" key="8">
    <source>
        <dbReference type="EMBL" id="PIZ15997.1"/>
    </source>
</evidence>
<feature type="transmembrane region" description="Helical" evidence="7">
    <location>
        <begin position="27"/>
        <end position="47"/>
    </location>
</feature>
<proteinExistence type="inferred from homology"/>
<evidence type="ECO:0000256" key="5">
    <source>
        <dbReference type="ARBA" id="ARBA00022989"/>
    </source>
</evidence>
<dbReference type="GO" id="GO:0005886">
    <property type="term" value="C:plasma membrane"/>
    <property type="evidence" value="ECO:0007669"/>
    <property type="project" value="UniProtKB-SubCell"/>
</dbReference>
<keyword evidence="3" id="KW-1003">Cell membrane</keyword>
<comment type="similarity">
    <text evidence="2">Belongs to the CPA3 antiporters (TC 2.A.63) subunit C family.</text>
</comment>
<comment type="caution">
    <text evidence="8">The sequence shown here is derived from an EMBL/GenBank/DDBJ whole genome shotgun (WGS) entry which is preliminary data.</text>
</comment>
<dbReference type="AlphaFoldDB" id="A0A2M7S901"/>